<organism evidence="2 3">
    <name type="scientific">Rhizopus azygosporus</name>
    <name type="common">Rhizopus microsporus var. azygosporus</name>
    <dbReference type="NCBI Taxonomy" id="86630"/>
    <lineage>
        <taxon>Eukaryota</taxon>
        <taxon>Fungi</taxon>
        <taxon>Fungi incertae sedis</taxon>
        <taxon>Mucoromycota</taxon>
        <taxon>Mucoromycotina</taxon>
        <taxon>Mucoromycetes</taxon>
        <taxon>Mucorales</taxon>
        <taxon>Mucorineae</taxon>
        <taxon>Rhizopodaceae</taxon>
        <taxon>Rhizopus</taxon>
    </lineage>
</organism>
<dbReference type="STRING" id="86630.A0A367JCQ7"/>
<feature type="compositionally biased region" description="Polar residues" evidence="1">
    <location>
        <begin position="192"/>
        <end position="222"/>
    </location>
</feature>
<accession>A0A367JCQ7</accession>
<feature type="region of interest" description="Disordered" evidence="1">
    <location>
        <begin position="95"/>
        <end position="222"/>
    </location>
</feature>
<feature type="compositionally biased region" description="Low complexity" evidence="1">
    <location>
        <begin position="132"/>
        <end position="148"/>
    </location>
</feature>
<evidence type="ECO:0000313" key="3">
    <source>
        <dbReference type="Proteomes" id="UP000252139"/>
    </source>
</evidence>
<feature type="region of interest" description="Disordered" evidence="1">
    <location>
        <begin position="15"/>
        <end position="82"/>
    </location>
</feature>
<feature type="non-terminal residue" evidence="2">
    <location>
        <position position="1"/>
    </location>
</feature>
<dbReference type="AlphaFoldDB" id="A0A367JCQ7"/>
<keyword evidence="3" id="KW-1185">Reference proteome</keyword>
<proteinExistence type="predicted"/>
<sequence>YTGVGSDGGMMFASSGGYSGGSYSSNPRFEGFGSDSAQNDFYDSDITKKYDEPSSPPPTRATTATTPSSASSSRAEASQSKVNVTANDLFDFDEPAMAHKQATNDDDWGDFAAGNEADDDFDDFQSAPAPPSTTATAHGHASTATAASKKTNDIFDLLGDDSFTAPPAPQQQGSGLMLSQAMSYDTLAANRTIPSNTSSPIQQTTQIKNTAKASETESNTSIGGIWSQASSFVSLDSLGKKSEPAKPSTGPSMNTLRNSSSSANWGNWGQSSAFDDLLF</sequence>
<feature type="compositionally biased region" description="Low complexity" evidence="1">
    <location>
        <begin position="60"/>
        <end position="78"/>
    </location>
</feature>
<name>A0A367JCQ7_RHIAZ</name>
<reference evidence="2 3" key="1">
    <citation type="journal article" date="2018" name="G3 (Bethesda)">
        <title>Phylogenetic and Phylogenomic Definition of Rhizopus Species.</title>
        <authorList>
            <person name="Gryganskyi A.P."/>
            <person name="Golan J."/>
            <person name="Dolatabadi S."/>
            <person name="Mondo S."/>
            <person name="Robb S."/>
            <person name="Idnurm A."/>
            <person name="Muszewska A."/>
            <person name="Steczkiewicz K."/>
            <person name="Masonjones S."/>
            <person name="Liao H.L."/>
            <person name="Gajdeczka M.T."/>
            <person name="Anike F."/>
            <person name="Vuek A."/>
            <person name="Anishchenko I.M."/>
            <person name="Voigt K."/>
            <person name="de Hoog G.S."/>
            <person name="Smith M.E."/>
            <person name="Heitman J."/>
            <person name="Vilgalys R."/>
            <person name="Stajich J.E."/>
        </authorList>
    </citation>
    <scope>NUCLEOTIDE SEQUENCE [LARGE SCALE GENOMIC DNA]</scope>
    <source>
        <strain evidence="2 3">CBS 357.93</strain>
    </source>
</reference>
<dbReference type="Proteomes" id="UP000252139">
    <property type="component" value="Unassembled WGS sequence"/>
</dbReference>
<feature type="compositionally biased region" description="Low complexity" evidence="1">
    <location>
        <begin position="258"/>
        <end position="272"/>
    </location>
</feature>
<dbReference type="OrthoDB" id="4033880at2759"/>
<evidence type="ECO:0000313" key="2">
    <source>
        <dbReference type="EMBL" id="RCH87728.1"/>
    </source>
</evidence>
<feature type="region of interest" description="Disordered" evidence="1">
    <location>
        <begin position="237"/>
        <end position="279"/>
    </location>
</feature>
<comment type="caution">
    <text evidence="2">The sequence shown here is derived from an EMBL/GenBank/DDBJ whole genome shotgun (WGS) entry which is preliminary data.</text>
</comment>
<evidence type="ECO:0000256" key="1">
    <source>
        <dbReference type="SAM" id="MobiDB-lite"/>
    </source>
</evidence>
<gene>
    <name evidence="2" type="ORF">CU097_000934</name>
</gene>
<dbReference type="EMBL" id="PJQL01001601">
    <property type="protein sequence ID" value="RCH87728.1"/>
    <property type="molecule type" value="Genomic_DNA"/>
</dbReference>
<protein>
    <submittedName>
        <fullName evidence="2">Uncharacterized protein</fullName>
    </submittedName>
</protein>